<feature type="domain" description="Carrier" evidence="7">
    <location>
        <begin position="2902"/>
        <end position="2977"/>
    </location>
</feature>
<dbReference type="PANTHER" id="PTHR45527">
    <property type="entry name" value="NONRIBOSOMAL PEPTIDE SYNTHETASE"/>
    <property type="match status" value="1"/>
</dbReference>
<evidence type="ECO:0000256" key="4">
    <source>
        <dbReference type="ARBA" id="ARBA00022553"/>
    </source>
</evidence>
<dbReference type="PROSITE" id="PS50075">
    <property type="entry name" value="CARRIER"/>
    <property type="match status" value="3"/>
</dbReference>
<dbReference type="InterPro" id="IPR036736">
    <property type="entry name" value="ACP-like_sf"/>
</dbReference>
<dbReference type="SUPFAM" id="SSF52777">
    <property type="entry name" value="CoA-dependent acyltransferases"/>
    <property type="match status" value="5"/>
</dbReference>
<reference evidence="8 9" key="1">
    <citation type="submission" date="2020-09" db="EMBL/GenBank/DDBJ databases">
        <title>Paenibacillus sp. strain PR3 16S rRNA gene Genome sequencing and assembly.</title>
        <authorList>
            <person name="Kim J."/>
        </authorList>
    </citation>
    <scope>NUCLEOTIDE SEQUENCE [LARGE SCALE GENOMIC DNA]</scope>
    <source>
        <strain evidence="8 9">PR3</strain>
    </source>
</reference>
<dbReference type="CDD" id="cd05930">
    <property type="entry name" value="A_NRPS"/>
    <property type="match status" value="2"/>
</dbReference>
<dbReference type="SUPFAM" id="SSF56801">
    <property type="entry name" value="Acetyl-CoA synthetase-like"/>
    <property type="match status" value="3"/>
</dbReference>
<evidence type="ECO:0000259" key="7">
    <source>
        <dbReference type="PROSITE" id="PS50075"/>
    </source>
</evidence>
<dbReference type="Pfam" id="PF13193">
    <property type="entry name" value="AMP-binding_C"/>
    <property type="match status" value="3"/>
</dbReference>
<dbReference type="NCBIfam" id="TIGR01733">
    <property type="entry name" value="AA-adenyl-dom"/>
    <property type="match status" value="3"/>
</dbReference>
<dbReference type="InterPro" id="IPR009081">
    <property type="entry name" value="PP-bd_ACP"/>
</dbReference>
<accession>A0ABR8MT40</accession>
<dbReference type="CDD" id="cd19531">
    <property type="entry name" value="LCL_NRPS-like"/>
    <property type="match status" value="1"/>
</dbReference>
<dbReference type="SMART" id="SM01294">
    <property type="entry name" value="PKS_PP_betabranch"/>
    <property type="match status" value="1"/>
</dbReference>
<evidence type="ECO:0000256" key="5">
    <source>
        <dbReference type="ARBA" id="ARBA00023194"/>
    </source>
</evidence>
<gene>
    <name evidence="8" type="ORF">H8B09_10250</name>
</gene>
<evidence type="ECO:0000256" key="6">
    <source>
        <dbReference type="ARBA" id="ARBA00023268"/>
    </source>
</evidence>
<comment type="caution">
    <text evidence="8">The sequence shown here is derived from an EMBL/GenBank/DDBJ whole genome shotgun (WGS) entry which is preliminary data.</text>
</comment>
<evidence type="ECO:0000313" key="8">
    <source>
        <dbReference type="EMBL" id="MBD3919136.1"/>
    </source>
</evidence>
<feature type="domain" description="Carrier" evidence="7">
    <location>
        <begin position="777"/>
        <end position="852"/>
    </location>
</feature>
<dbReference type="Pfam" id="PF00668">
    <property type="entry name" value="Condensation"/>
    <property type="match status" value="3"/>
</dbReference>
<dbReference type="Pfam" id="PF00501">
    <property type="entry name" value="AMP-binding"/>
    <property type="match status" value="3"/>
</dbReference>
<dbReference type="InterPro" id="IPR023213">
    <property type="entry name" value="CAT-like_dom_sf"/>
</dbReference>
<dbReference type="InterPro" id="IPR020806">
    <property type="entry name" value="PKS_PP-bd"/>
</dbReference>
<dbReference type="InterPro" id="IPR045851">
    <property type="entry name" value="AMP-bd_C_sf"/>
</dbReference>
<dbReference type="InterPro" id="IPR010071">
    <property type="entry name" value="AA_adenyl_dom"/>
</dbReference>
<dbReference type="PROSITE" id="PS00012">
    <property type="entry name" value="PHOSPHOPANTETHEINE"/>
    <property type="match status" value="1"/>
</dbReference>
<keyword evidence="9" id="KW-1185">Reference proteome</keyword>
<dbReference type="PANTHER" id="PTHR45527:SF14">
    <property type="entry name" value="PLIPASTATIN SYNTHASE SUBUNIT B"/>
    <property type="match status" value="1"/>
</dbReference>
<dbReference type="Proteomes" id="UP000609346">
    <property type="component" value="Unassembled WGS sequence"/>
</dbReference>
<proteinExistence type="inferred from homology"/>
<dbReference type="Gene3D" id="3.30.559.10">
    <property type="entry name" value="Chloramphenicol acetyltransferase-like domain"/>
    <property type="match status" value="2"/>
</dbReference>
<protein>
    <submittedName>
        <fullName evidence="8">Amino acid adenylation domain-containing protein</fullName>
    </submittedName>
</protein>
<dbReference type="InterPro" id="IPR001242">
    <property type="entry name" value="Condensation_dom"/>
</dbReference>
<dbReference type="Gene3D" id="3.30.559.30">
    <property type="entry name" value="Nonribosomal peptide synthetase, condensation domain"/>
    <property type="match status" value="4"/>
</dbReference>
<dbReference type="SMART" id="SM00823">
    <property type="entry name" value="PKS_PP"/>
    <property type="match status" value="3"/>
</dbReference>
<evidence type="ECO:0000313" key="9">
    <source>
        <dbReference type="Proteomes" id="UP000609346"/>
    </source>
</evidence>
<comment type="similarity">
    <text evidence="2">Belongs to the ATP-dependent AMP-binding enzyme family.</text>
</comment>
<keyword evidence="6" id="KW-0511">Multifunctional enzyme</keyword>
<sequence length="3191" mass="361585">MNRPSIQGMSINQVDMESAKKYWLQQLQGNPFPATFPYDKTVSRSQSRVINERSYELPSNLASRLLQMSNHTDFGLYLLLLSGLSIVLHEYTACSDMLIGMPLVLPELPPTSPDSVLLPLKVTIEEESLTFRQLLTETKRSFLEANEYGFYPIPSILELTALRTASSAAPLCNTACLFEGIHPASAIEETETDTCFVFRKQEDTLEMKISFDERLYREQTIDAIARHLFLYLQGASQYPDVPLVWIDMADPAEKQKLISEFNDTQAQYASDRTLHSIFEEQVRSHPDRVAVTFEHEYFTYDELNKKANQLARELRDKGVKPDERVGLLTDRSLDMVVGLLAILKAGGAYVPLDPAYPSERVQYMLSDSSVRYVVTQAHYTDSSLLEGFETIDMRQLPMHSDENLTGMNQSSDLAYIIYTSGTTGRPKGVMIEHRHVVRLLLNDRQLFDFSEADVWTMFHSYCFDFSVWEMYGALLFGGKLVIVSKEAAKDTQQFLELLVRERVTVLNQTPSAFSNLIHMDSALNHAGLSLRYVIFGGEMLKPAMLKPWKAKYPQTKLINMYGITETTVHVTYKEIGEAEINSNTSNIGKPIPTLSCYILDQHSRVVPQGMAGELFVGGEGVARGYINNERLTRERFIQSPFDSTQRLYRSGDLVRWNENRELEYLGRIDHQVKVRGYRIELGEIESKLMQVEAVRECIVIARQDEDNDTALIGYFVAERKLDEAKIRQQLLQQLPDFMVPAYLVQMESMPLTSNGKIDRKALPEPLLSARAQNSYTAPSTEMEMKIADMWAAVLRQDQVGIHDNFFAIGGDSIKVIRLISRINEDFHISMLAADFYKRPTIAELAAWLSSEHSKRQDSREEGLELLQAVQQRIGLEALEQPLPEDTEDYYPLSGIQQSMVFYSKLKPSEPIYHDQFYYLLQFLEFDWTVFCKALAQLSERHPILRTTLLLDRYSEPIQVVHRNVLPALELKDVSGLSQAVQEQSIQDYMQMDLQTKFLVSGELLWRLGVFRLSDCDVCIILSFHHAILDGWSVATFNKELVEIYESLLSGRNEHLTPLKASYKDYVAQQLFHKYSDGSRLFWQQYLDGYTRSKLPFNLTGKQIRREPSVVIYRKQLESGLLRSLEKTVSETGYSIKELCFSAYLYMMHIVTTEKDLVTGIVTHNRPSIEDGDAMLGCFLNTLPFRIALDYDVTGEQLLEKVRSHLQAIFTNEMQLVDISQQIGEGNHYSINPLFDTLYNYTEFHVLEAVDSQSTIRGSDRKIKLESSEMTNTLFDLEVSRTRQHVNIQIKYSTHYIYEEEIATAYELYVRILEHIVCDPTRMLKEVPLLNEAEHKRIVYDFNATQAKYSHTQTLHQLFEDQARKQKDQTAIIVDDAEMSYGALNAKANQVARMLVAHGVKSGDHVALIADRGFQMIIGMLGILKAGAAYIPIDPEYPLNRKAYIAQHAEITAVLADGDYGLDVANCLSLDPEKYACYPEENLNIVKDATDLAYIIYTSGSTGVPKGVMIEHHSAVNLIQWVNKRFAVGTQDTLLFITSMCFDLSVYDVFGMLACGGKIVIARKEQVLNHTELIRLLQTKNITFWDSVPLTMNHLVNMLGEESPAYKQLDLRLVFLSGDWIPVTLPDKIKFYFPRAEVISLGGATEATVWSNYYPITEVQAMQSSIPYGKPLDNNYFYILDQHLNPVPCGVAGELYIGGVGVASGYMNDADKTAKAFVKNVFLEDPRERMYKTGDLGRLLPTGQMEFLGRIDHQVKIRGFRVELGEIESQLFKMEQIREAVVVDKKDADGSLYLCGYVVFHQPMSTLEIREALSDKLPGYMVPSVFMVLDRLPLNANGKIDRKALPEPDKDFAMEDSYVAPSHPIEEQLVQIWQSVLEKERIGIHDHFFELGGHSLKAMVLISRIHKEFGIEIPVQEVFQQPTIEALARYIQEAAGNHYEAIPVAEFREAYPLSAAQRRMFILNQMGENGLHYNSPAAFVVEGNLDADRLEESLQYLVNRHEILRTSFHLKDGRPVQHIQESVACKVEHYAFDEQQELSADDALESVIRQFIRPFDLHNAPLLRVGLATGTQGRQVLLFDMHHIISDGTTMGILTREFIDCYEGEALPELRIQYKDYAVWQQEFFQSEALKQQETYWLQALGDIPVLNMPTDYPRPAMQSFEGDRIHFMADSQLTEGLQRIAAQTGSTLYMVLLAAYHVLLMKYTGQQEIVVGSPIAGRAHADLENMLGVFINTLALRHVSDPEQTFTEFVGQVKENALQAYANQEYPFEWLVDKLALRKDTSRNPLFDTMFVLQNTNQVQKGIKGLTFTPYEYDHKAAKLDLSLEAMEEADGIRFNLEYATKLFKQESMARFAGHWIQVLQSIVADPTVRLGEIEIITEQEKDQIVSDFNRTQTDYPQHKTIHRMFEEQVEKTPDGIAVVFGDSQLTYRELNQRANQLARRLQGRGVTTDTVVGVMTERSLEMIVSLLAVLKAGGAYVPIDPSYPQERISYMLEDCGAAVVITYPAAAFKVSSSYRGQLWAYREDDLQGYSADNLEPSVQDHHLAYVIYTSGTTGQPKGVMVEHGGIANTINWHKDEYALDESDRVLQLFSFAFDGFVASFFMSIVSGSQVILLKEAESRDPYAIRQAIVEQGVTYFFTVPSLYGALLENLSAEDMQSLRKVTLGGEAIPESLIRRSKRLKADLELINEYGPTENSVVATFIRNLEEGGKVTIGRPIANVQAYIVNGKLGLQPIGVPGELCVSGTGLARGYLNRPELTAEKFVDNPFATGSRMYRTGDLARWLSDGTIEYMGRIDHQVKIRGYRIELGEIEYALRQNPQIEEAVVLAKEERGLSYLCAYIAGSESITVTQLRQELQAKLPKYMIPSHFVLLDRMPVTSNGKIDRFELLQHESVMDMGVSYTAPESELENLLTDIWSEVLQVSKENIGVHYNFFDLGGNSLLLIQAHARLQKHYAIPITDLFTYSTIRSLAEFISGQHAQTGLQVQLETVNFPRSYFSGSKPASAQTVLNYECKGDLLALLTETAQKAALQEDVILLAAYVYLLADVSRQSHIHLQYVHAEANRLQQLSVPMAGVDNMDSLIQTILAGLDEMKAADQLYPVSHMLSLKKSELDAAPMFGVGEYAAISTDVINASDMMIVISPGRDSYSFTLQFNAKRFAYDKMKELFERYVKLVRLILKDMEKSLKGGRADV</sequence>
<dbReference type="Gene3D" id="2.30.38.10">
    <property type="entry name" value="Luciferase, Domain 3"/>
    <property type="match status" value="3"/>
</dbReference>
<dbReference type="PROSITE" id="PS00455">
    <property type="entry name" value="AMP_BINDING"/>
    <property type="match status" value="3"/>
</dbReference>
<name>A0ABR8MT40_9BACL</name>
<dbReference type="CDD" id="cd17643">
    <property type="entry name" value="A_NRPS_Cytc1-like"/>
    <property type="match status" value="1"/>
</dbReference>
<dbReference type="Gene3D" id="1.10.1200.10">
    <property type="entry name" value="ACP-like"/>
    <property type="match status" value="3"/>
</dbReference>
<dbReference type="Gene3D" id="3.30.300.30">
    <property type="match status" value="3"/>
</dbReference>
<dbReference type="NCBIfam" id="NF003417">
    <property type="entry name" value="PRK04813.1"/>
    <property type="match status" value="3"/>
</dbReference>
<evidence type="ECO:0000256" key="1">
    <source>
        <dbReference type="ARBA" id="ARBA00001957"/>
    </source>
</evidence>
<evidence type="ECO:0000256" key="2">
    <source>
        <dbReference type="ARBA" id="ARBA00006432"/>
    </source>
</evidence>
<keyword evidence="4" id="KW-0597">Phosphoprotein</keyword>
<keyword evidence="3" id="KW-0596">Phosphopantetheine</keyword>
<keyword evidence="5" id="KW-0045">Antibiotic biosynthesis</keyword>
<dbReference type="RefSeq" id="WP_224753445.1">
    <property type="nucleotide sequence ID" value="NZ_JACXZA010000002.1"/>
</dbReference>
<dbReference type="InterPro" id="IPR006162">
    <property type="entry name" value="Ppantetheine_attach_site"/>
</dbReference>
<dbReference type="SUPFAM" id="SSF47336">
    <property type="entry name" value="ACP-like"/>
    <property type="match status" value="3"/>
</dbReference>
<dbReference type="Pfam" id="PF00550">
    <property type="entry name" value="PP-binding"/>
    <property type="match status" value="3"/>
</dbReference>
<dbReference type="InterPro" id="IPR025110">
    <property type="entry name" value="AMP-bd_C"/>
</dbReference>
<dbReference type="EMBL" id="JACXZA010000002">
    <property type="protein sequence ID" value="MBD3919136.1"/>
    <property type="molecule type" value="Genomic_DNA"/>
</dbReference>
<evidence type="ECO:0000256" key="3">
    <source>
        <dbReference type="ARBA" id="ARBA00022450"/>
    </source>
</evidence>
<comment type="cofactor">
    <cofactor evidence="1">
        <name>pantetheine 4'-phosphate</name>
        <dbReference type="ChEBI" id="CHEBI:47942"/>
    </cofactor>
</comment>
<dbReference type="InterPro" id="IPR020845">
    <property type="entry name" value="AMP-binding_CS"/>
</dbReference>
<dbReference type="Gene3D" id="3.40.50.980">
    <property type="match status" value="6"/>
</dbReference>
<dbReference type="InterPro" id="IPR000873">
    <property type="entry name" value="AMP-dep_synth/lig_dom"/>
</dbReference>
<feature type="domain" description="Carrier" evidence="7">
    <location>
        <begin position="1859"/>
        <end position="1934"/>
    </location>
</feature>
<organism evidence="8 9">
    <name type="scientific">Paenibacillus terricola</name>
    <dbReference type="NCBI Taxonomy" id="2763503"/>
    <lineage>
        <taxon>Bacteria</taxon>
        <taxon>Bacillati</taxon>
        <taxon>Bacillota</taxon>
        <taxon>Bacilli</taxon>
        <taxon>Bacillales</taxon>
        <taxon>Paenibacillaceae</taxon>
        <taxon>Paenibacillus</taxon>
    </lineage>
</organism>